<comment type="caution">
    <text evidence="1">The sequence shown here is derived from an EMBL/GenBank/DDBJ whole genome shotgun (WGS) entry which is preliminary data.</text>
</comment>
<dbReference type="EMBL" id="JBBMEW010000001">
    <property type="protein sequence ID" value="MEQ2525079.1"/>
    <property type="molecule type" value="Genomic_DNA"/>
</dbReference>
<dbReference type="Proteomes" id="UP001439875">
    <property type="component" value="Unassembled WGS sequence"/>
</dbReference>
<protein>
    <submittedName>
        <fullName evidence="1">GNAT family N-acetyltransferase</fullName>
    </submittedName>
</protein>
<reference evidence="1" key="1">
    <citation type="submission" date="2024-03" db="EMBL/GenBank/DDBJ databases">
        <title>Human intestinal bacterial collection.</title>
        <authorList>
            <person name="Pauvert C."/>
            <person name="Hitch T.C.A."/>
            <person name="Clavel T."/>
        </authorList>
    </citation>
    <scope>NUCLEOTIDE SEQUENCE</scope>
    <source>
        <strain evidence="1">CLA-AA-H227</strain>
    </source>
</reference>
<proteinExistence type="predicted"/>
<keyword evidence="2" id="KW-1185">Reference proteome</keyword>
<organism evidence="1 2">
    <name type="scientific">Robertmurraya yapensis</name>
    <name type="common">ex Hitch et al 2024</name>
    <dbReference type="NCBI Taxonomy" id="3133160"/>
    <lineage>
        <taxon>Bacteria</taxon>
        <taxon>Bacillati</taxon>
        <taxon>Bacillota</taxon>
        <taxon>Bacilli</taxon>
        <taxon>Bacillales</taxon>
        <taxon>Bacillaceae</taxon>
        <taxon>Robertmurraya</taxon>
    </lineage>
</organism>
<evidence type="ECO:0000313" key="2">
    <source>
        <dbReference type="Proteomes" id="UP001439875"/>
    </source>
</evidence>
<evidence type="ECO:0000313" key="1">
    <source>
        <dbReference type="EMBL" id="MEQ2525079.1"/>
    </source>
</evidence>
<name>A0ACC6S4W6_9BACI</name>
<gene>
    <name evidence="1" type="ORF">WMO40_00085</name>
</gene>
<accession>A0ACC6S4W6</accession>
<sequence length="170" mass="19819">MRIDYLPFTYNDSDMAQIAELYCRMFLDEQENVLQNINKHACYEGFKGLKAKNLEGEIVGFAYGYTSSAEQFYHQKMVKHLSDNEVGTWLSDCFEFVELAVRPDYQRRSVASQLHDLLLENNLQRTSVLTTGIWNEAAIHFYEKKGWERIKDHVPVLSENNLQVIMGKNI</sequence>